<dbReference type="InterPro" id="IPR016181">
    <property type="entry name" value="Acyl_CoA_acyltransferase"/>
</dbReference>
<protein>
    <submittedName>
        <fullName evidence="2">GNAT family N-acetyltransferase</fullName>
    </submittedName>
</protein>
<gene>
    <name evidence="2" type="ORF">D7294_30175</name>
</gene>
<keyword evidence="3" id="KW-1185">Reference proteome</keyword>
<sequence length="204" mass="22283">MGRQLVPLTLESLSDLPARCRACAFWELTPVGGAAAERAGRAAQEKAAWIATVLREWGSCGRVVHVDQRPVGFALYAPPAYVPRSQAFPTSPVSADAVQLLTARVLPEFEGQGLGRVLMQTVAKDLLSRGVRAIEAFGDSRWKEPACVLPTEYLRAVGFEVVRDHVAHPRLRLELKRAISWRADVELALDLLLGAKARPALRPS</sequence>
<dbReference type="RefSeq" id="WP_120685004.1">
    <property type="nucleotide sequence ID" value="NZ_RBAL01000033.1"/>
</dbReference>
<dbReference type="EMBL" id="RBAL01000033">
    <property type="protein sequence ID" value="RKN36039.1"/>
    <property type="molecule type" value="Genomic_DNA"/>
</dbReference>
<evidence type="ECO:0000313" key="2">
    <source>
        <dbReference type="EMBL" id="RKN36039.1"/>
    </source>
</evidence>
<dbReference type="SUPFAM" id="SSF55729">
    <property type="entry name" value="Acyl-CoA N-acyltransferases (Nat)"/>
    <property type="match status" value="1"/>
</dbReference>
<feature type="domain" description="N-acetyltransferase" evidence="1">
    <location>
        <begin position="23"/>
        <end position="178"/>
    </location>
</feature>
<name>A0A3A9YGF6_9ACTN</name>
<proteinExistence type="predicted"/>
<accession>A0A3A9YGF6</accession>
<dbReference type="GO" id="GO:0016747">
    <property type="term" value="F:acyltransferase activity, transferring groups other than amino-acyl groups"/>
    <property type="evidence" value="ECO:0007669"/>
    <property type="project" value="InterPro"/>
</dbReference>
<dbReference type="Proteomes" id="UP000272474">
    <property type="component" value="Unassembled WGS sequence"/>
</dbReference>
<dbReference type="Gene3D" id="3.40.630.30">
    <property type="match status" value="1"/>
</dbReference>
<dbReference type="CDD" id="cd04301">
    <property type="entry name" value="NAT_SF"/>
    <property type="match status" value="1"/>
</dbReference>
<evidence type="ECO:0000259" key="1">
    <source>
        <dbReference type="PROSITE" id="PS51186"/>
    </source>
</evidence>
<keyword evidence="2" id="KW-0808">Transferase</keyword>
<comment type="caution">
    <text evidence="2">The sequence shown here is derived from an EMBL/GenBank/DDBJ whole genome shotgun (WGS) entry which is preliminary data.</text>
</comment>
<dbReference type="InterPro" id="IPR000182">
    <property type="entry name" value="GNAT_dom"/>
</dbReference>
<organism evidence="2 3">
    <name type="scientific">Streptomyces hoynatensis</name>
    <dbReference type="NCBI Taxonomy" id="1141874"/>
    <lineage>
        <taxon>Bacteria</taxon>
        <taxon>Bacillati</taxon>
        <taxon>Actinomycetota</taxon>
        <taxon>Actinomycetes</taxon>
        <taxon>Kitasatosporales</taxon>
        <taxon>Streptomycetaceae</taxon>
        <taxon>Streptomyces</taxon>
    </lineage>
</organism>
<dbReference type="OrthoDB" id="5242876at2"/>
<evidence type="ECO:0000313" key="3">
    <source>
        <dbReference type="Proteomes" id="UP000272474"/>
    </source>
</evidence>
<dbReference type="PROSITE" id="PS51186">
    <property type="entry name" value="GNAT"/>
    <property type="match status" value="1"/>
</dbReference>
<reference evidence="2 3" key="1">
    <citation type="journal article" date="2014" name="Int. J. Syst. Evol. Microbiol.">
        <title>Streptomyces hoynatensis sp. nov., isolated from deep marine sediment.</title>
        <authorList>
            <person name="Veyisoglu A."/>
            <person name="Sahin N."/>
        </authorList>
    </citation>
    <scope>NUCLEOTIDE SEQUENCE [LARGE SCALE GENOMIC DNA]</scope>
    <source>
        <strain evidence="2 3">KCTC 29097</strain>
    </source>
</reference>
<dbReference type="AlphaFoldDB" id="A0A3A9YGF6"/>
<dbReference type="Pfam" id="PF00583">
    <property type="entry name" value="Acetyltransf_1"/>
    <property type="match status" value="1"/>
</dbReference>